<protein>
    <recommendedName>
        <fullName evidence="8">PiggyBac transposable element-derived protein domain-containing protein</fullName>
    </recommendedName>
</protein>
<evidence type="ECO:0000256" key="1">
    <source>
        <dbReference type="SAM" id="MobiDB-lite"/>
    </source>
</evidence>
<sequence length="143" mass="15673">MSSTAAQEDLTGDWEVEDDDEDDCSSVASDDGVATRDDEGDISGAGDTPTTSPFDRRTLGEDYIASLRNNSSLHVTIADQVAKAYEKKAEYGVFSLFFTAVFKDRLRKWTSDVLVEEGHAKITESEFNAYLGLENAMSICPLN</sequence>
<proteinExistence type="predicted"/>
<evidence type="ECO:0000313" key="7">
    <source>
        <dbReference type="Proteomes" id="UP000476176"/>
    </source>
</evidence>
<dbReference type="EMBL" id="QXGC01003094">
    <property type="protein sequence ID" value="KAE9178698.1"/>
    <property type="molecule type" value="Genomic_DNA"/>
</dbReference>
<dbReference type="Proteomes" id="UP000476176">
    <property type="component" value="Unassembled WGS sequence"/>
</dbReference>
<name>A0A6A3WFT9_9STRA</name>
<dbReference type="AlphaFoldDB" id="A0A6A3WFT9"/>
<dbReference type="EMBL" id="QXGA01003186">
    <property type="protein sequence ID" value="KAE9086419.1"/>
    <property type="molecule type" value="Genomic_DNA"/>
</dbReference>
<evidence type="ECO:0000313" key="3">
    <source>
        <dbReference type="EMBL" id="KAE9178698.1"/>
    </source>
</evidence>
<dbReference type="Proteomes" id="UP000440367">
    <property type="component" value="Unassembled WGS sequence"/>
</dbReference>
<reference evidence="5 6" key="1">
    <citation type="submission" date="2018-08" db="EMBL/GenBank/DDBJ databases">
        <title>Genomic investigation of the strawberry pathogen Phytophthora fragariae indicates pathogenicity is determined by transcriptional variation in three key races.</title>
        <authorList>
            <person name="Adams T.M."/>
            <person name="Armitage A.D."/>
            <person name="Sobczyk M.K."/>
            <person name="Bates H.J."/>
            <person name="Dunwell J.M."/>
            <person name="Nellist C.F."/>
            <person name="Harrison R.J."/>
        </authorList>
    </citation>
    <scope>NUCLEOTIDE SEQUENCE [LARGE SCALE GENOMIC DNA]</scope>
    <source>
        <strain evidence="4 5">BC-1</strain>
        <strain evidence="3 7">BC-23</strain>
        <strain evidence="2 6">NOV-5</strain>
    </source>
</reference>
<evidence type="ECO:0000313" key="5">
    <source>
        <dbReference type="Proteomes" id="UP000440367"/>
    </source>
</evidence>
<dbReference type="EMBL" id="QXGD01002756">
    <property type="protein sequence ID" value="KAE9184540.1"/>
    <property type="molecule type" value="Genomic_DNA"/>
</dbReference>
<feature type="compositionally biased region" description="Acidic residues" evidence="1">
    <location>
        <begin position="10"/>
        <end position="24"/>
    </location>
</feature>
<accession>A0A6A3WFT9</accession>
<gene>
    <name evidence="4" type="ORF">PF002_g26407</name>
    <name evidence="3" type="ORF">PF004_g25404</name>
    <name evidence="2" type="ORF">PF006_g26035</name>
</gene>
<evidence type="ECO:0000313" key="4">
    <source>
        <dbReference type="EMBL" id="KAE9184540.1"/>
    </source>
</evidence>
<comment type="caution">
    <text evidence="4">The sequence shown here is derived from an EMBL/GenBank/DDBJ whole genome shotgun (WGS) entry which is preliminary data.</text>
</comment>
<organism evidence="4 5">
    <name type="scientific">Phytophthora fragariae</name>
    <dbReference type="NCBI Taxonomy" id="53985"/>
    <lineage>
        <taxon>Eukaryota</taxon>
        <taxon>Sar</taxon>
        <taxon>Stramenopiles</taxon>
        <taxon>Oomycota</taxon>
        <taxon>Peronosporomycetes</taxon>
        <taxon>Peronosporales</taxon>
        <taxon>Peronosporaceae</taxon>
        <taxon>Phytophthora</taxon>
    </lineage>
</organism>
<evidence type="ECO:0000313" key="2">
    <source>
        <dbReference type="EMBL" id="KAE9086419.1"/>
    </source>
</evidence>
<evidence type="ECO:0008006" key="8">
    <source>
        <dbReference type="Google" id="ProtNLM"/>
    </source>
</evidence>
<evidence type="ECO:0000313" key="6">
    <source>
        <dbReference type="Proteomes" id="UP000440732"/>
    </source>
</evidence>
<dbReference type="Proteomes" id="UP000440732">
    <property type="component" value="Unassembled WGS sequence"/>
</dbReference>
<feature type="region of interest" description="Disordered" evidence="1">
    <location>
        <begin position="1"/>
        <end position="57"/>
    </location>
</feature>